<feature type="binding site" evidence="15">
    <location>
        <position position="173"/>
    </location>
    <ligand>
        <name>S-adenosyl-L-methionine</name>
        <dbReference type="ChEBI" id="CHEBI:59789"/>
        <label>2</label>
    </ligand>
</feature>
<dbReference type="GO" id="GO:0051539">
    <property type="term" value="F:4 iron, 4 sulfur cluster binding"/>
    <property type="evidence" value="ECO:0007669"/>
    <property type="project" value="UniProtKB-KW"/>
</dbReference>
<keyword evidence="9 14" id="KW-0560">Oxidoreductase</keyword>
<reference evidence="18 19" key="1">
    <citation type="submission" date="2016-10" db="EMBL/GenBank/DDBJ databases">
        <authorList>
            <person name="de Groot N.N."/>
        </authorList>
    </citation>
    <scope>NUCLEOTIDE SEQUENCE [LARGE SCALE GENOMIC DNA]</scope>
    <source>
        <strain>GEY</strain>
        <strain evidence="19">DSM 9560</strain>
    </source>
</reference>
<sequence>MKQDLIHLLHKYDVALPRYTSYPTVPYWSFDSLTIQRWEAEVRHRFEAENQEVCLYIHLPFCEELCTYCACNKRITKNHAVEVPYLESVLKEWAMYKKVLDKMPVIKEIHLGGGTPTFFSPQNLHSLIQGILEGSQIAENHEFSIEVHPNYTTEQHLKVLAEVGFNRISLGVQDFDSQVQYIINRPQTFEQTKAVVQWARELGYESINIDLVYGLPKQTLQSIEFTIEKIKDLAPDRIAFYSYAHVPWKSKGQRRYTDEDVPAANEKIAMYSLGNQLLTAQGFVAIGMDHFAMPSDKLLKAYQEKKLHRNFMGYTTTNHKLVIGLGSSSISDTWTAFAQNEKTVEAYQSQIQQGQPPIVHGHLLSKQDLIIRQHILDLMCIDSTTFDPANFDVDFLASIKNKLTFLEADELLTLDGNTVNISPKGRLLVRHICAAFDAYLYRSKQSDQLFSKAI</sequence>
<protein>
    <recommendedName>
        <fullName evidence="14">Coproporphyrinogen-III oxidase</fullName>
        <ecNumber evidence="14">1.3.98.3</ecNumber>
    </recommendedName>
</protein>
<dbReference type="InterPro" id="IPR034505">
    <property type="entry name" value="Coproporphyrinogen-III_oxidase"/>
</dbReference>
<comment type="similarity">
    <text evidence="3 14">Belongs to the anaerobic coproporphyrinogen-III oxidase family.</text>
</comment>
<comment type="pathway">
    <text evidence="2 14">Porphyrin-containing compound metabolism; protoporphyrin-IX biosynthesis; protoporphyrinogen-IX from coproporphyrinogen-III (AdoMet route): step 1/1.</text>
</comment>
<evidence type="ECO:0000256" key="12">
    <source>
        <dbReference type="ARBA" id="ARBA00023244"/>
    </source>
</evidence>
<feature type="binding site" evidence="15">
    <location>
        <position position="113"/>
    </location>
    <ligand>
        <name>S-adenosyl-L-methionine</name>
        <dbReference type="ChEBI" id="CHEBI:59789"/>
        <label>1</label>
    </ligand>
</feature>
<dbReference type="Pfam" id="PF04055">
    <property type="entry name" value="Radical_SAM"/>
    <property type="match status" value="1"/>
</dbReference>
<dbReference type="PIRSF" id="PIRSF000167">
    <property type="entry name" value="HemN"/>
    <property type="match status" value="1"/>
</dbReference>
<evidence type="ECO:0000313" key="19">
    <source>
        <dbReference type="Proteomes" id="UP000199513"/>
    </source>
</evidence>
<keyword evidence="5 14" id="KW-0004">4Fe-4S</keyword>
<dbReference type="Gene3D" id="1.10.10.920">
    <property type="match status" value="1"/>
</dbReference>
<keyword evidence="8 14" id="KW-0479">Metal-binding</keyword>
<dbReference type="InterPro" id="IPR007197">
    <property type="entry name" value="rSAM"/>
</dbReference>
<dbReference type="InterPro" id="IPR006638">
    <property type="entry name" value="Elp3/MiaA/NifB-like_rSAM"/>
</dbReference>
<evidence type="ECO:0000256" key="1">
    <source>
        <dbReference type="ARBA" id="ARBA00004496"/>
    </source>
</evidence>
<dbReference type="InterPro" id="IPR058240">
    <property type="entry name" value="rSAM_sf"/>
</dbReference>
<evidence type="ECO:0000256" key="11">
    <source>
        <dbReference type="ARBA" id="ARBA00023014"/>
    </source>
</evidence>
<evidence type="ECO:0000256" key="10">
    <source>
        <dbReference type="ARBA" id="ARBA00023004"/>
    </source>
</evidence>
<evidence type="ECO:0000313" key="18">
    <source>
        <dbReference type="EMBL" id="SFF52154.1"/>
    </source>
</evidence>
<dbReference type="GO" id="GO:0005737">
    <property type="term" value="C:cytoplasm"/>
    <property type="evidence" value="ECO:0007669"/>
    <property type="project" value="UniProtKB-SubCell"/>
</dbReference>
<dbReference type="EC" id="1.3.98.3" evidence="14"/>
<dbReference type="EMBL" id="FONY01000047">
    <property type="protein sequence ID" value="SFF52154.1"/>
    <property type="molecule type" value="Genomic_DNA"/>
</dbReference>
<dbReference type="GO" id="GO:0004109">
    <property type="term" value="F:coproporphyrinogen oxidase activity"/>
    <property type="evidence" value="ECO:0007669"/>
    <property type="project" value="InterPro"/>
</dbReference>
<dbReference type="GO" id="GO:0006782">
    <property type="term" value="P:protoporphyrinogen IX biosynthetic process"/>
    <property type="evidence" value="ECO:0007669"/>
    <property type="project" value="UniProtKB-UniPathway"/>
</dbReference>
<evidence type="ECO:0000259" key="17">
    <source>
        <dbReference type="PROSITE" id="PS51918"/>
    </source>
</evidence>
<comment type="cofactor">
    <cofactor evidence="14 16">
        <name>[4Fe-4S] cluster</name>
        <dbReference type="ChEBI" id="CHEBI:49883"/>
    </cofactor>
    <text evidence="14 16">Binds 1 [4Fe-4S] cluster. The cluster is coordinated with 3 cysteines and an exchangeable S-adenosyl-L-methionine.</text>
</comment>
<feature type="binding site" evidence="15">
    <location>
        <begin position="68"/>
        <end position="70"/>
    </location>
    <ligand>
        <name>S-adenosyl-L-methionine</name>
        <dbReference type="ChEBI" id="CHEBI:59789"/>
        <label>2</label>
    </ligand>
</feature>
<proteinExistence type="inferred from homology"/>
<feature type="binding site" evidence="15">
    <location>
        <begin position="114"/>
        <end position="115"/>
    </location>
    <ligand>
        <name>S-adenosyl-L-methionine</name>
        <dbReference type="ChEBI" id="CHEBI:59789"/>
        <label>2</label>
    </ligand>
</feature>
<evidence type="ECO:0000256" key="8">
    <source>
        <dbReference type="ARBA" id="ARBA00022723"/>
    </source>
</evidence>
<keyword evidence="10 14" id="KW-0408">Iron</keyword>
<organism evidence="18 19">
    <name type="scientific">Thermoflexibacter ruber</name>
    <dbReference type="NCBI Taxonomy" id="1003"/>
    <lineage>
        <taxon>Bacteria</taxon>
        <taxon>Pseudomonadati</taxon>
        <taxon>Bacteroidota</taxon>
        <taxon>Cytophagia</taxon>
        <taxon>Cytophagales</taxon>
        <taxon>Thermoflexibacteraceae</taxon>
        <taxon>Thermoflexibacter</taxon>
    </lineage>
</organism>
<dbReference type="SMART" id="SM00729">
    <property type="entry name" value="Elp3"/>
    <property type="match status" value="1"/>
</dbReference>
<dbReference type="NCBIfam" id="TIGR00538">
    <property type="entry name" value="hemN"/>
    <property type="match status" value="1"/>
</dbReference>
<feature type="binding site" evidence="16">
    <location>
        <position position="66"/>
    </location>
    <ligand>
        <name>[4Fe-4S] cluster</name>
        <dbReference type="ChEBI" id="CHEBI:49883"/>
        <note>4Fe-4S-S-AdoMet</note>
    </ligand>
</feature>
<feature type="binding site" evidence="16">
    <location>
        <position position="69"/>
    </location>
    <ligand>
        <name>[4Fe-4S] cluster</name>
        <dbReference type="ChEBI" id="CHEBI:49883"/>
        <note>4Fe-4S-S-AdoMet</note>
    </ligand>
</feature>
<name>A0A1I2JC98_9BACT</name>
<feature type="binding site" evidence="15">
    <location>
        <position position="146"/>
    </location>
    <ligand>
        <name>S-adenosyl-L-methionine</name>
        <dbReference type="ChEBI" id="CHEBI:59789"/>
        <label>1</label>
    </ligand>
</feature>
<evidence type="ECO:0000256" key="9">
    <source>
        <dbReference type="ARBA" id="ARBA00023002"/>
    </source>
</evidence>
<dbReference type="UniPathway" id="UPA00251">
    <property type="reaction ID" value="UER00323"/>
</dbReference>
<feature type="binding site" evidence="15">
    <location>
        <position position="56"/>
    </location>
    <ligand>
        <name>S-adenosyl-L-methionine</name>
        <dbReference type="ChEBI" id="CHEBI:59789"/>
        <label>1</label>
    </ligand>
</feature>
<feature type="domain" description="Radical SAM core" evidence="17">
    <location>
        <begin position="47"/>
        <end position="278"/>
    </location>
</feature>
<gene>
    <name evidence="18" type="ORF">SAMN04488541_10478</name>
</gene>
<evidence type="ECO:0000256" key="2">
    <source>
        <dbReference type="ARBA" id="ARBA00004785"/>
    </source>
</evidence>
<dbReference type="PANTHER" id="PTHR13932">
    <property type="entry name" value="COPROPORPHYRINIGEN III OXIDASE"/>
    <property type="match status" value="1"/>
</dbReference>
<feature type="binding site" evidence="15">
    <location>
        <position position="244"/>
    </location>
    <ligand>
        <name>S-adenosyl-L-methionine</name>
        <dbReference type="ChEBI" id="CHEBI:59789"/>
        <label>2</label>
    </ligand>
</feature>
<dbReference type="SUPFAM" id="SSF102114">
    <property type="entry name" value="Radical SAM enzymes"/>
    <property type="match status" value="1"/>
</dbReference>
<keyword evidence="12 14" id="KW-0627">Porphyrin biosynthesis</keyword>
<dbReference type="InterPro" id="IPR004558">
    <property type="entry name" value="Coprogen_oxidase_HemN"/>
</dbReference>
<dbReference type="GO" id="GO:0046872">
    <property type="term" value="F:metal ion binding"/>
    <property type="evidence" value="ECO:0007669"/>
    <property type="project" value="UniProtKB-KW"/>
</dbReference>
<dbReference type="STRING" id="1003.SAMN04488541_10478"/>
<dbReference type="InterPro" id="IPR013785">
    <property type="entry name" value="Aldolase_TIM"/>
</dbReference>
<dbReference type="PANTHER" id="PTHR13932:SF6">
    <property type="entry name" value="OXYGEN-INDEPENDENT COPROPORPHYRINOGEN III OXIDASE"/>
    <property type="match status" value="1"/>
</dbReference>
<evidence type="ECO:0000256" key="6">
    <source>
        <dbReference type="ARBA" id="ARBA00022490"/>
    </source>
</evidence>
<feature type="binding site" evidence="15">
    <location>
        <position position="210"/>
    </location>
    <ligand>
        <name>S-adenosyl-L-methionine</name>
        <dbReference type="ChEBI" id="CHEBI:59789"/>
        <label>2</label>
    </ligand>
</feature>
<evidence type="ECO:0000256" key="3">
    <source>
        <dbReference type="ARBA" id="ARBA00005493"/>
    </source>
</evidence>
<comment type="subcellular location">
    <subcellularLocation>
        <location evidence="1 14">Cytoplasm</location>
    </subcellularLocation>
</comment>
<dbReference type="SFLD" id="SFLDG01065">
    <property type="entry name" value="anaerobic_coproporphyrinogen-I"/>
    <property type="match status" value="1"/>
</dbReference>
<evidence type="ECO:0000256" key="5">
    <source>
        <dbReference type="ARBA" id="ARBA00022485"/>
    </source>
</evidence>
<dbReference type="Proteomes" id="UP000199513">
    <property type="component" value="Unassembled WGS sequence"/>
</dbReference>
<dbReference type="OrthoDB" id="9808022at2"/>
<keyword evidence="7 14" id="KW-0949">S-adenosyl-L-methionine</keyword>
<comment type="subunit">
    <text evidence="4">Monomer.</text>
</comment>
<comment type="catalytic activity">
    <reaction evidence="13 14">
        <text>coproporphyrinogen III + 2 S-adenosyl-L-methionine = protoporphyrinogen IX + 2 5'-deoxyadenosine + 2 L-methionine + 2 CO2</text>
        <dbReference type="Rhea" id="RHEA:15425"/>
        <dbReference type="ChEBI" id="CHEBI:16526"/>
        <dbReference type="ChEBI" id="CHEBI:17319"/>
        <dbReference type="ChEBI" id="CHEBI:57307"/>
        <dbReference type="ChEBI" id="CHEBI:57309"/>
        <dbReference type="ChEBI" id="CHEBI:57844"/>
        <dbReference type="ChEBI" id="CHEBI:59789"/>
        <dbReference type="EC" id="1.3.98.3"/>
    </reaction>
</comment>
<dbReference type="Gene3D" id="3.20.20.70">
    <property type="entry name" value="Aldolase class I"/>
    <property type="match status" value="1"/>
</dbReference>
<dbReference type="SFLD" id="SFLDG01082">
    <property type="entry name" value="B12-binding_domain_containing"/>
    <property type="match status" value="1"/>
</dbReference>
<dbReference type="AlphaFoldDB" id="A0A1I2JC98"/>
<evidence type="ECO:0000256" key="13">
    <source>
        <dbReference type="ARBA" id="ARBA00048321"/>
    </source>
</evidence>
<dbReference type="RefSeq" id="WP_091549109.1">
    <property type="nucleotide sequence ID" value="NZ_FONY01000047.1"/>
</dbReference>
<evidence type="ECO:0000256" key="4">
    <source>
        <dbReference type="ARBA" id="ARBA00011245"/>
    </source>
</evidence>
<feature type="binding site" evidence="16">
    <location>
        <position position="62"/>
    </location>
    <ligand>
        <name>[4Fe-4S] cluster</name>
        <dbReference type="ChEBI" id="CHEBI:49883"/>
        <note>4Fe-4S-S-AdoMet</note>
    </ligand>
</feature>
<evidence type="ECO:0000256" key="16">
    <source>
        <dbReference type="PIRSR" id="PIRSR000167-2"/>
    </source>
</evidence>
<keyword evidence="19" id="KW-1185">Reference proteome</keyword>
<keyword evidence="11 14" id="KW-0411">Iron-sulfur</keyword>
<evidence type="ECO:0000256" key="14">
    <source>
        <dbReference type="PIRNR" id="PIRNR000167"/>
    </source>
</evidence>
<evidence type="ECO:0000256" key="7">
    <source>
        <dbReference type="ARBA" id="ARBA00022691"/>
    </source>
</evidence>
<evidence type="ECO:0000256" key="15">
    <source>
        <dbReference type="PIRSR" id="PIRSR000167-1"/>
    </source>
</evidence>
<dbReference type="GO" id="GO:0051989">
    <property type="term" value="F:coproporphyrinogen dehydrogenase activity"/>
    <property type="evidence" value="ECO:0007669"/>
    <property type="project" value="UniProtKB-EC"/>
</dbReference>
<accession>A0A1I2JC98</accession>
<feature type="binding site" evidence="15">
    <location>
        <position position="185"/>
    </location>
    <ligand>
        <name>S-adenosyl-L-methionine</name>
        <dbReference type="ChEBI" id="CHEBI:59789"/>
        <label>2</label>
    </ligand>
</feature>
<dbReference type="SFLD" id="SFLDS00029">
    <property type="entry name" value="Radical_SAM"/>
    <property type="match status" value="1"/>
</dbReference>
<feature type="binding site" evidence="15">
    <location>
        <position position="330"/>
    </location>
    <ligand>
        <name>S-adenosyl-L-methionine</name>
        <dbReference type="ChEBI" id="CHEBI:59789"/>
        <label>1</label>
    </ligand>
</feature>
<dbReference type="PROSITE" id="PS51918">
    <property type="entry name" value="RADICAL_SAM"/>
    <property type="match status" value="1"/>
</dbReference>
<keyword evidence="6 14" id="KW-0963">Cytoplasm</keyword>